<dbReference type="AlphaFoldDB" id="A0A814VQR7"/>
<organism evidence="1 4">
    <name type="scientific">Adineta ricciae</name>
    <name type="common">Rotifer</name>
    <dbReference type="NCBI Taxonomy" id="249248"/>
    <lineage>
        <taxon>Eukaryota</taxon>
        <taxon>Metazoa</taxon>
        <taxon>Spiralia</taxon>
        <taxon>Gnathifera</taxon>
        <taxon>Rotifera</taxon>
        <taxon>Eurotatoria</taxon>
        <taxon>Bdelloidea</taxon>
        <taxon>Adinetida</taxon>
        <taxon>Adinetidae</taxon>
        <taxon>Adineta</taxon>
    </lineage>
</organism>
<dbReference type="EMBL" id="CAJNOR010004722">
    <property type="protein sequence ID" value="CAF1523281.1"/>
    <property type="molecule type" value="Genomic_DNA"/>
</dbReference>
<dbReference type="Proteomes" id="UP000663852">
    <property type="component" value="Unassembled WGS sequence"/>
</dbReference>
<proteinExistence type="predicted"/>
<dbReference type="Proteomes" id="UP000663828">
    <property type="component" value="Unassembled WGS sequence"/>
</dbReference>
<accession>A0A814VQR7</accession>
<evidence type="ECO:0000313" key="2">
    <source>
        <dbReference type="EMBL" id="CAF1523281.1"/>
    </source>
</evidence>
<evidence type="ECO:0000313" key="1">
    <source>
        <dbReference type="EMBL" id="CAF1191059.1"/>
    </source>
</evidence>
<name>A0A814VQR7_ADIRI</name>
<evidence type="ECO:0000313" key="4">
    <source>
        <dbReference type="Proteomes" id="UP000663852"/>
    </source>
</evidence>
<keyword evidence="3" id="KW-1185">Reference proteome</keyword>
<evidence type="ECO:0000313" key="3">
    <source>
        <dbReference type="Proteomes" id="UP000663828"/>
    </source>
</evidence>
<reference evidence="1" key="1">
    <citation type="submission" date="2021-02" db="EMBL/GenBank/DDBJ databases">
        <authorList>
            <person name="Nowell W R."/>
        </authorList>
    </citation>
    <scope>NUCLEOTIDE SEQUENCE</scope>
</reference>
<comment type="caution">
    <text evidence="1">The sequence shown here is derived from an EMBL/GenBank/DDBJ whole genome shotgun (WGS) entry which is preliminary data.</text>
</comment>
<dbReference type="EMBL" id="CAJNOJ010000142">
    <property type="protein sequence ID" value="CAF1191059.1"/>
    <property type="molecule type" value="Genomic_DNA"/>
</dbReference>
<protein>
    <submittedName>
        <fullName evidence="1">Uncharacterized protein</fullName>
    </submittedName>
</protein>
<gene>
    <name evidence="1" type="ORF">EDS130_LOCUS24809</name>
    <name evidence="2" type="ORF">XAT740_LOCUS40938</name>
</gene>
<sequence>MGYKYCTSGVQIFLGYKLSKWGTVPPNGVQMAALEGNYFHANSHNLSKNAVAWSDLRALILLGGWPAGSRYNSPCRARIVVYYPVFPGDFFEISDPELGSPLTCVDAWIWL</sequence>